<evidence type="ECO:0000256" key="1">
    <source>
        <dbReference type="SAM" id="Coils"/>
    </source>
</evidence>
<accession>A0A560ICS8</accession>
<dbReference type="GO" id="GO:0016887">
    <property type="term" value="F:ATP hydrolysis activity"/>
    <property type="evidence" value="ECO:0007669"/>
    <property type="project" value="InterPro"/>
</dbReference>
<dbReference type="PANTHER" id="PTHR32114:SF2">
    <property type="entry name" value="ABC TRANSPORTER ABCH.3"/>
    <property type="match status" value="1"/>
</dbReference>
<dbReference type="Pfam" id="PF13476">
    <property type="entry name" value="AAA_23"/>
    <property type="match status" value="1"/>
</dbReference>
<dbReference type="PANTHER" id="PTHR32114">
    <property type="entry name" value="ABC TRANSPORTER ABCH.3"/>
    <property type="match status" value="1"/>
</dbReference>
<evidence type="ECO:0000313" key="4">
    <source>
        <dbReference type="Proteomes" id="UP000318050"/>
    </source>
</evidence>
<keyword evidence="1" id="KW-0175">Coiled coil</keyword>
<feature type="domain" description="Rad50/SbcC-type AAA" evidence="2">
    <location>
        <begin position="6"/>
        <end position="238"/>
    </location>
</feature>
<dbReference type="Pfam" id="PF13558">
    <property type="entry name" value="SbcC_Walker_B"/>
    <property type="match status" value="1"/>
</dbReference>
<dbReference type="GO" id="GO:0006302">
    <property type="term" value="P:double-strand break repair"/>
    <property type="evidence" value="ECO:0007669"/>
    <property type="project" value="InterPro"/>
</dbReference>
<evidence type="ECO:0000259" key="2">
    <source>
        <dbReference type="Pfam" id="PF13476"/>
    </source>
</evidence>
<keyword evidence="3" id="KW-0269">Exonuclease</keyword>
<keyword evidence="3" id="KW-0378">Hydrolase</keyword>
<dbReference type="InterPro" id="IPR038729">
    <property type="entry name" value="Rad50/SbcC_AAA"/>
</dbReference>
<feature type="coiled-coil region" evidence="1">
    <location>
        <begin position="534"/>
        <end position="589"/>
    </location>
</feature>
<dbReference type="SUPFAM" id="SSF52540">
    <property type="entry name" value="P-loop containing nucleoside triphosphate hydrolases"/>
    <property type="match status" value="1"/>
</dbReference>
<reference evidence="3 4" key="1">
    <citation type="submission" date="2019-06" db="EMBL/GenBank/DDBJ databases">
        <title>Genomic Encyclopedia of Type Strains, Phase IV (KMG-V): Genome sequencing to study the core and pangenomes of soil and plant-associated prokaryotes.</title>
        <authorList>
            <person name="Whitman W."/>
        </authorList>
    </citation>
    <scope>NUCLEOTIDE SEQUENCE [LARGE SCALE GENOMIC DNA]</scope>
    <source>
        <strain evidence="3 4">BR 11140</strain>
    </source>
</reference>
<gene>
    <name evidence="3" type="ORF">FBZ92_113119</name>
</gene>
<keyword evidence="3" id="KW-0540">Nuclease</keyword>
<evidence type="ECO:0000313" key="3">
    <source>
        <dbReference type="EMBL" id="TWB56125.1"/>
    </source>
</evidence>
<name>A0A560ICS8_9PROT</name>
<proteinExistence type="predicted"/>
<dbReference type="AlphaFoldDB" id="A0A560ICS8"/>
<dbReference type="GO" id="GO:0004527">
    <property type="term" value="F:exonuclease activity"/>
    <property type="evidence" value="ECO:0007669"/>
    <property type="project" value="UniProtKB-KW"/>
</dbReference>
<protein>
    <submittedName>
        <fullName evidence="3">Exonuclease SbcC</fullName>
    </submittedName>
</protein>
<sequence length="1246" mass="134269">MRILAIRGQNIASLADKFEIDFTAEPLKSAGLFAITGETGAGKSSILDALCLALYGDCPRFGLTGGNEDVPDAGGEAIKARDARGVLRRGASQGYATVDFVGLDGEAYQATWIARRARGRVNGRLQNIERSVQRLSDGKVLDSQTRAVEARVPALTGLTYDEFRRTVLLAQGDFDAFLRADARDRGALLEKVTGTEIYRDISIRVFDRYSKAKADHDLLVARRAEHQLLSEEERAALDDEEKTLLAAIELARTGRQILEADVARHRALAEAQRRHGEAVQVAADADAALMEAAGDRADLERIDQVEPLRLPWARARTATANVTKAEGDVSRARITLEHVAQQAVACRQEQDIAQATVDEAERVFKEFGPIWSKAADLDSRIVRADQEAIQAATAAAASVDEHSKALAQLRELDAERARELAKRQAVQGVLEARPQTALLVRNWRQITQAFDERHAARRTAHKAREQAGVADAEVQKLRAALGESERQDATDQAARADLSSDFIVHQARLAKLAPEVAARRVEALSDLQTVVGDLKRAAEDYAGFQAQVQKAQAALAGAELDRDAAAKQVQEAERRIADAEIEVKALTAPTDRARDAVSDSARDLRKRLVPGQPCPVCGAKEHPIHADAVLAELARGLQVELDAARGRAEKGRHLLTMAQGKVAQAEAVAKQLRISIQEAEARAEAAEHLYVETRPKAERSDLPAGPDGAVTAILEVGRQLAEERRTLQGQLGQAEELRQAITRLTIERDRLTDALEQRQGTRQCLADEANAKGQSYALYMQTAAAAEERIGTIDAGLASALEAGDLTQADLEVDADEVRRVLAELVTERETAEAEVLAVDAALAGLAPRISGIQARADELLIGADKLKAAADARAAELNQLRGERAGLLDGEATDVHRTRINDARTVAIAVRDEGQQKLQAAESAVATAKQALSGAATALAECQAEQLEANGILDEALVSVGLTAEELSEILSRPRSEVDALRSRLTALADRRTSAHAALRERQGDLATAEAVGVPEVPLEDLQQQISGIDSEQSARQERVGAIRGRMQTDAQARKNLAGLEAEIAEARATFDVWQAVNSAVGSKNGDRFVQHAQSITLDLLVDRANHHLADLKPRYRLVRAAGQDLAMHVVDRDMGDEVRSVRSLSGGERFLVSLALALAFSRMGGHGGLAATLFIDEGFGSLDAESLDLAIDALEALQSQGRTVGVISHVEMMKDRIPVQVNVTRAGGGKSRVSIKGTSWAESA</sequence>
<organism evidence="3 4">
    <name type="scientific">Nitrospirillum amazonense</name>
    <dbReference type="NCBI Taxonomy" id="28077"/>
    <lineage>
        <taxon>Bacteria</taxon>
        <taxon>Pseudomonadati</taxon>
        <taxon>Pseudomonadota</taxon>
        <taxon>Alphaproteobacteria</taxon>
        <taxon>Rhodospirillales</taxon>
        <taxon>Azospirillaceae</taxon>
        <taxon>Nitrospirillum</taxon>
    </lineage>
</organism>
<dbReference type="Proteomes" id="UP000318050">
    <property type="component" value="Unassembled WGS sequence"/>
</dbReference>
<dbReference type="InterPro" id="IPR027417">
    <property type="entry name" value="P-loop_NTPase"/>
</dbReference>
<feature type="coiled-coil region" evidence="1">
    <location>
        <begin position="662"/>
        <end position="689"/>
    </location>
</feature>
<feature type="coiled-coil region" evidence="1">
    <location>
        <begin position="720"/>
        <end position="754"/>
    </location>
</feature>
<comment type="caution">
    <text evidence="3">The sequence shown here is derived from an EMBL/GenBank/DDBJ whole genome shotgun (WGS) entry which is preliminary data.</text>
</comment>
<dbReference type="Gene3D" id="3.40.50.300">
    <property type="entry name" value="P-loop containing nucleotide triphosphate hydrolases"/>
    <property type="match status" value="2"/>
</dbReference>
<dbReference type="OrthoDB" id="9795626at2"/>
<dbReference type="EMBL" id="VITT01000013">
    <property type="protein sequence ID" value="TWB56125.1"/>
    <property type="molecule type" value="Genomic_DNA"/>
</dbReference>